<proteinExistence type="predicted"/>
<reference evidence="5" key="1">
    <citation type="journal article" date="2023" name="Science">
        <title>Elucidation of the pathway for biosynthesis of saponin adjuvants from the soapbark tree.</title>
        <authorList>
            <person name="Reed J."/>
            <person name="Orme A."/>
            <person name="El-Demerdash A."/>
            <person name="Owen C."/>
            <person name="Martin L.B.B."/>
            <person name="Misra R.C."/>
            <person name="Kikuchi S."/>
            <person name="Rejzek M."/>
            <person name="Martin A.C."/>
            <person name="Harkess A."/>
            <person name="Leebens-Mack J."/>
            <person name="Louveau T."/>
            <person name="Stephenson M.J."/>
            <person name="Osbourn A."/>
        </authorList>
    </citation>
    <scope>NUCLEOTIDE SEQUENCE</scope>
    <source>
        <strain evidence="5">S10</strain>
    </source>
</reference>
<dbReference type="GO" id="GO:0043531">
    <property type="term" value="F:ADP binding"/>
    <property type="evidence" value="ECO:0007669"/>
    <property type="project" value="InterPro"/>
</dbReference>
<dbReference type="Gene3D" id="1.10.8.430">
    <property type="entry name" value="Helical domain of apoptotic protease-activating factors"/>
    <property type="match status" value="1"/>
</dbReference>
<dbReference type="GO" id="GO:0006952">
    <property type="term" value="P:defense response"/>
    <property type="evidence" value="ECO:0007669"/>
    <property type="project" value="InterPro"/>
</dbReference>
<keyword evidence="2" id="KW-0677">Repeat</keyword>
<evidence type="ECO:0000313" key="5">
    <source>
        <dbReference type="EMBL" id="KAJ7943207.1"/>
    </source>
</evidence>
<sequence length="945" mass="108251">MGRVKIWRSAMYELANLSGSNFNYGYEFEFIQRIIEDVYSKLDRTLLHIADYPVGLESRISKVSSLLETGSNDDAQMVGIYGLGGIGKTTIARAVYNLVANQFGYKIFLANVRENCSNMDGLVGLQKTLLSKMLLDKNIDVGDVSEGIAIIKHRLCNKKVLLVLDDVDKQDQLQKLAGDRNWFGPGSKIIITTRDKRLLTARGIDSIYQIEELDDQESLELFCWNAFKRREPNAGYEDISMCAIHQAKNLTLVLEIIGSNLYGKQIDEWEYTLDKYENIPNKEIHNILRISYDSLDYTEKQIFLDIACFFKGMSFESCKEVLSACNFYPDYGKLFFKNHHYSLANAVDYGSMQDALQVLTEDTGSDKIEGIMLQLPNEEKVYWNGEAFEKMKNLRILMVENAYFSPHPKHLPNSLRVLDWKNYPALTLPMDFHPEKLVVLNLPDSRFKFQESFRFKKYEFLIYMDFSYCISLKEVPDMSGIPNLVELHLDHCSNLVKVHDSVGFLNKLVKFSAKYCYSLYSFPPSIHSTALEYLNLRKCFLLVKFPNILEKMKKIRFIDVGGTEIEELPSSFKNLVGIEALHMVQCSNLRVLPSGFLMLQNLKELDMRGCPNIRKSFGTFKGDDQVDPSALEFNESSNILHLVSLNVQECDLLDEDVLIILSCFPKLEKLNLAENKFEILPECIKELIYLESLELNSCFNLKEITKVPPHLQYISAMGCLSLTTESSNVLLNQGLNEIQNLTILADRDEIPEWFDHRSEGGSLSFLVRTKFPVIALCAVLGAMSIFFQLQLSLLVNGIKVYGFEATFSVKSVETIWMHDLRAHISPQQWKNLDTYLRNDWNLVEVSFTMSTGTVNWCGVHVYKKETNMEDVLFTIPDLPNIFNETIVEPMENPQVTTYGNTSMQQQQDSTLIKPQDQNWTKSYSYRNMVGFSGRQQNHDTSIDGI</sequence>
<dbReference type="InterPro" id="IPR002182">
    <property type="entry name" value="NB-ARC"/>
</dbReference>
<dbReference type="InterPro" id="IPR044974">
    <property type="entry name" value="Disease_R_plants"/>
</dbReference>
<dbReference type="SUPFAM" id="SSF52540">
    <property type="entry name" value="P-loop containing nucleoside triphosphate hydrolases"/>
    <property type="match status" value="1"/>
</dbReference>
<evidence type="ECO:0000256" key="2">
    <source>
        <dbReference type="ARBA" id="ARBA00022737"/>
    </source>
</evidence>
<dbReference type="Pfam" id="PF00931">
    <property type="entry name" value="NB-ARC"/>
    <property type="match status" value="1"/>
</dbReference>
<keyword evidence="3" id="KW-0611">Plant defense</keyword>
<accession>A0AAD7KP81</accession>
<gene>
    <name evidence="5" type="ORF">O6P43_032790</name>
</gene>
<keyword evidence="6" id="KW-1185">Reference proteome</keyword>
<dbReference type="InterPro" id="IPR003593">
    <property type="entry name" value="AAA+_ATPase"/>
</dbReference>
<dbReference type="InterPro" id="IPR042197">
    <property type="entry name" value="Apaf_helical"/>
</dbReference>
<dbReference type="EMBL" id="JARAOO010000014">
    <property type="protein sequence ID" value="KAJ7943207.1"/>
    <property type="molecule type" value="Genomic_DNA"/>
</dbReference>
<evidence type="ECO:0000313" key="6">
    <source>
        <dbReference type="Proteomes" id="UP001163823"/>
    </source>
</evidence>
<name>A0AAD7KP81_QUISA</name>
<dbReference type="AlphaFoldDB" id="A0AAD7KP81"/>
<evidence type="ECO:0000256" key="1">
    <source>
        <dbReference type="ARBA" id="ARBA00022614"/>
    </source>
</evidence>
<dbReference type="Pfam" id="PF23282">
    <property type="entry name" value="WHD_ROQ1"/>
    <property type="match status" value="1"/>
</dbReference>
<keyword evidence="1" id="KW-0433">Leucine-rich repeat</keyword>
<dbReference type="PANTHER" id="PTHR11017">
    <property type="entry name" value="LEUCINE-RICH REPEAT-CONTAINING PROTEIN"/>
    <property type="match status" value="1"/>
</dbReference>
<evidence type="ECO:0000256" key="3">
    <source>
        <dbReference type="ARBA" id="ARBA00022821"/>
    </source>
</evidence>
<feature type="domain" description="AAA+ ATPase" evidence="4">
    <location>
        <begin position="74"/>
        <end position="214"/>
    </location>
</feature>
<dbReference type="SUPFAM" id="SSF52058">
    <property type="entry name" value="L domain-like"/>
    <property type="match status" value="1"/>
</dbReference>
<dbReference type="Proteomes" id="UP001163823">
    <property type="component" value="Chromosome 14"/>
</dbReference>
<organism evidence="5 6">
    <name type="scientific">Quillaja saponaria</name>
    <name type="common">Soap bark tree</name>
    <dbReference type="NCBI Taxonomy" id="32244"/>
    <lineage>
        <taxon>Eukaryota</taxon>
        <taxon>Viridiplantae</taxon>
        <taxon>Streptophyta</taxon>
        <taxon>Embryophyta</taxon>
        <taxon>Tracheophyta</taxon>
        <taxon>Spermatophyta</taxon>
        <taxon>Magnoliopsida</taxon>
        <taxon>eudicotyledons</taxon>
        <taxon>Gunneridae</taxon>
        <taxon>Pentapetalae</taxon>
        <taxon>rosids</taxon>
        <taxon>fabids</taxon>
        <taxon>Fabales</taxon>
        <taxon>Quillajaceae</taxon>
        <taxon>Quillaja</taxon>
    </lineage>
</organism>
<dbReference type="InterPro" id="IPR027417">
    <property type="entry name" value="P-loop_NTPase"/>
</dbReference>
<protein>
    <submittedName>
        <fullName evidence="5">Disease resistance protein</fullName>
    </submittedName>
</protein>
<dbReference type="KEGG" id="qsa:O6P43_032790"/>
<dbReference type="Pfam" id="PF23286">
    <property type="entry name" value="LRR_13"/>
    <property type="match status" value="1"/>
</dbReference>
<evidence type="ECO:0000259" key="4">
    <source>
        <dbReference type="SMART" id="SM00382"/>
    </source>
</evidence>
<dbReference type="Gene3D" id="3.80.10.10">
    <property type="entry name" value="Ribonuclease Inhibitor"/>
    <property type="match status" value="2"/>
</dbReference>
<dbReference type="InterPro" id="IPR058546">
    <property type="entry name" value="RPS4B/Roq1-like_LRR"/>
</dbReference>
<dbReference type="PANTHER" id="PTHR11017:SF570">
    <property type="entry name" value="DISEASE RESISTANCE PROTEIN (TIR-NBS CLASS)-RELATED"/>
    <property type="match status" value="1"/>
</dbReference>
<dbReference type="PRINTS" id="PR00364">
    <property type="entry name" value="DISEASERSIST"/>
</dbReference>
<dbReference type="Gene3D" id="3.40.50.300">
    <property type="entry name" value="P-loop containing nucleotide triphosphate hydrolases"/>
    <property type="match status" value="1"/>
</dbReference>
<comment type="caution">
    <text evidence="5">The sequence shown here is derived from an EMBL/GenBank/DDBJ whole genome shotgun (WGS) entry which is preliminary data.</text>
</comment>
<dbReference type="InterPro" id="IPR058192">
    <property type="entry name" value="WHD_ROQ1-like"/>
</dbReference>
<dbReference type="SMART" id="SM00382">
    <property type="entry name" value="AAA"/>
    <property type="match status" value="1"/>
</dbReference>
<dbReference type="InterPro" id="IPR032675">
    <property type="entry name" value="LRR_dom_sf"/>
</dbReference>